<keyword evidence="2" id="KW-1185">Reference proteome</keyword>
<dbReference type="AlphaFoldDB" id="A0AAN8U839"/>
<gene>
    <name evidence="1" type="ORF">RDI58_001477</name>
</gene>
<evidence type="ECO:0000313" key="2">
    <source>
        <dbReference type="Proteomes" id="UP001371456"/>
    </source>
</evidence>
<dbReference type="Proteomes" id="UP001371456">
    <property type="component" value="Unassembled WGS sequence"/>
</dbReference>
<sequence length="287" mass="33606">MSQWEVTVMDLGFSDHSPLCVEFQDQRGRAPKLFKFLNCLAKHKEFIPLVERAWNCNTQRRGMQDVQVRVKNVKQKIKKLNTKEFRNVAEKIKSTRTLLAKLQVVMRTDHQVAKFTHEKALRDELEKWSLVKESIFKPKSRVYWLKLGDANNSFFFANYSDCCRATSSIDPTTIKEGTLLHRENKLRLNRPVTDKEIHDELLLMRVITTCSLSVLTQEKFGNIRSEVYQMCLAGAVYHIWIERNVTVFTQGQKEEGIMVRHIIQEIHVRGFVKSKIAKKLDTMNFYP</sequence>
<dbReference type="EMBL" id="JBANQN010000001">
    <property type="protein sequence ID" value="KAK6803693.1"/>
    <property type="molecule type" value="Genomic_DNA"/>
</dbReference>
<reference evidence="1 2" key="1">
    <citation type="submission" date="2024-02" db="EMBL/GenBank/DDBJ databases">
        <title>de novo genome assembly of Solanum bulbocastanum strain 11H21.</title>
        <authorList>
            <person name="Hosaka A.J."/>
        </authorList>
    </citation>
    <scope>NUCLEOTIDE SEQUENCE [LARGE SCALE GENOMIC DNA]</scope>
    <source>
        <tissue evidence="1">Young leaves</tissue>
    </source>
</reference>
<protein>
    <submittedName>
        <fullName evidence="1">Uncharacterized protein</fullName>
    </submittedName>
</protein>
<evidence type="ECO:0000313" key="1">
    <source>
        <dbReference type="EMBL" id="KAK6803693.1"/>
    </source>
</evidence>
<name>A0AAN8U839_SOLBU</name>
<comment type="caution">
    <text evidence="1">The sequence shown here is derived from an EMBL/GenBank/DDBJ whole genome shotgun (WGS) entry which is preliminary data.</text>
</comment>
<organism evidence="1 2">
    <name type="scientific">Solanum bulbocastanum</name>
    <name type="common">Wild potato</name>
    <dbReference type="NCBI Taxonomy" id="147425"/>
    <lineage>
        <taxon>Eukaryota</taxon>
        <taxon>Viridiplantae</taxon>
        <taxon>Streptophyta</taxon>
        <taxon>Embryophyta</taxon>
        <taxon>Tracheophyta</taxon>
        <taxon>Spermatophyta</taxon>
        <taxon>Magnoliopsida</taxon>
        <taxon>eudicotyledons</taxon>
        <taxon>Gunneridae</taxon>
        <taxon>Pentapetalae</taxon>
        <taxon>asterids</taxon>
        <taxon>lamiids</taxon>
        <taxon>Solanales</taxon>
        <taxon>Solanaceae</taxon>
        <taxon>Solanoideae</taxon>
        <taxon>Solaneae</taxon>
        <taxon>Solanum</taxon>
    </lineage>
</organism>
<accession>A0AAN8U839</accession>
<proteinExistence type="predicted"/>